<name>A0A6I6GAC1_9BACT</name>
<dbReference type="InterPro" id="IPR006070">
    <property type="entry name" value="Sua5-like_dom"/>
</dbReference>
<evidence type="ECO:0000313" key="2">
    <source>
        <dbReference type="EMBL" id="QGW29786.1"/>
    </source>
</evidence>
<reference evidence="2 3" key="1">
    <citation type="submission" date="2019-11" db="EMBL/GenBank/DDBJ databases">
        <authorList>
            <person name="Im W.T."/>
        </authorList>
    </citation>
    <scope>NUCLEOTIDE SEQUENCE [LARGE SCALE GENOMIC DNA]</scope>
    <source>
        <strain evidence="2 3">SB-02</strain>
    </source>
</reference>
<accession>A0A6I6GAC1</accession>
<evidence type="ECO:0000259" key="1">
    <source>
        <dbReference type="PROSITE" id="PS51163"/>
    </source>
</evidence>
<dbReference type="RefSeq" id="WP_157480306.1">
    <property type="nucleotide sequence ID" value="NZ_CP046566.1"/>
</dbReference>
<evidence type="ECO:0000313" key="3">
    <source>
        <dbReference type="Proteomes" id="UP000426027"/>
    </source>
</evidence>
<dbReference type="Proteomes" id="UP000426027">
    <property type="component" value="Chromosome"/>
</dbReference>
<dbReference type="PANTHER" id="PTHR42828">
    <property type="entry name" value="DHBP SYNTHASE RIBB-LIKE ALPHA/BETA DOMAIN-CONTAINING PROTEIN"/>
    <property type="match status" value="1"/>
</dbReference>
<dbReference type="Gene3D" id="3.90.870.10">
    <property type="entry name" value="DHBP synthase"/>
    <property type="match status" value="1"/>
</dbReference>
<dbReference type="GO" id="GO:0003725">
    <property type="term" value="F:double-stranded RNA binding"/>
    <property type="evidence" value="ECO:0007669"/>
    <property type="project" value="InterPro"/>
</dbReference>
<dbReference type="InterPro" id="IPR017945">
    <property type="entry name" value="DHBP_synth_RibB-like_a/b_dom"/>
</dbReference>
<dbReference type="KEGG" id="fls:GLV81_18180"/>
<dbReference type="SUPFAM" id="SSF55821">
    <property type="entry name" value="YrdC/RibB"/>
    <property type="match status" value="1"/>
</dbReference>
<dbReference type="InterPro" id="IPR052532">
    <property type="entry name" value="SUA5_domain"/>
</dbReference>
<proteinExistence type="predicted"/>
<dbReference type="PANTHER" id="PTHR42828:SF3">
    <property type="entry name" value="THREONYLCARBAMOYL-AMP SYNTHASE"/>
    <property type="match status" value="1"/>
</dbReference>
<dbReference type="EMBL" id="CP046566">
    <property type="protein sequence ID" value="QGW29786.1"/>
    <property type="molecule type" value="Genomic_DNA"/>
</dbReference>
<dbReference type="NCBIfam" id="TIGR00057">
    <property type="entry name" value="L-threonylcarbamoyladenylate synthase"/>
    <property type="match status" value="1"/>
</dbReference>
<organism evidence="2 3">
    <name type="scientific">Phnomibacter ginsenosidimutans</name>
    <dbReference type="NCBI Taxonomy" id="2676868"/>
    <lineage>
        <taxon>Bacteria</taxon>
        <taxon>Pseudomonadati</taxon>
        <taxon>Bacteroidota</taxon>
        <taxon>Chitinophagia</taxon>
        <taxon>Chitinophagales</taxon>
        <taxon>Chitinophagaceae</taxon>
        <taxon>Phnomibacter</taxon>
    </lineage>
</organism>
<dbReference type="PROSITE" id="PS51163">
    <property type="entry name" value="YRDC"/>
    <property type="match status" value="1"/>
</dbReference>
<sequence>MAIHVRIHPDNPQPRLIAQVVECLLRDGVIIYPTDTVYAIGCSMHSREALTRIARIKNSDPAKALLSFVCHDLSDLSKYARQLDTPTFRLLKQHLPGPFTFILPASKEVPKMMQSKKSTIGLRVPENNIALAIASALGHPILSASVPAELPEDLADPDLIMENFERLVDMVVDGGMGEIEPSTVVDLTADSPVVIRKGKGDWEE</sequence>
<feature type="domain" description="YrdC-like" evidence="1">
    <location>
        <begin position="14"/>
        <end position="200"/>
    </location>
</feature>
<protein>
    <submittedName>
        <fullName evidence="2">Threonylcarbamoyl-AMP synthase</fullName>
    </submittedName>
</protein>
<dbReference type="AlphaFoldDB" id="A0A6I6GAC1"/>
<dbReference type="Pfam" id="PF01300">
    <property type="entry name" value="Sua5_yciO_yrdC"/>
    <property type="match status" value="1"/>
</dbReference>
<gene>
    <name evidence="2" type="ORF">GLV81_18180</name>
</gene>
<keyword evidence="3" id="KW-1185">Reference proteome</keyword>